<organism evidence="7 8">
    <name type="scientific">Dipteronia sinensis</name>
    <dbReference type="NCBI Taxonomy" id="43782"/>
    <lineage>
        <taxon>Eukaryota</taxon>
        <taxon>Viridiplantae</taxon>
        <taxon>Streptophyta</taxon>
        <taxon>Embryophyta</taxon>
        <taxon>Tracheophyta</taxon>
        <taxon>Spermatophyta</taxon>
        <taxon>Magnoliopsida</taxon>
        <taxon>eudicotyledons</taxon>
        <taxon>Gunneridae</taxon>
        <taxon>Pentapetalae</taxon>
        <taxon>rosids</taxon>
        <taxon>malvids</taxon>
        <taxon>Sapindales</taxon>
        <taxon>Sapindaceae</taxon>
        <taxon>Hippocastanoideae</taxon>
        <taxon>Acereae</taxon>
        <taxon>Dipteronia</taxon>
    </lineage>
</organism>
<dbReference type="PROSITE" id="PS50104">
    <property type="entry name" value="TIR"/>
    <property type="match status" value="1"/>
</dbReference>
<evidence type="ECO:0000256" key="1">
    <source>
        <dbReference type="ARBA" id="ARBA00011982"/>
    </source>
</evidence>
<dbReference type="InterPro" id="IPR035897">
    <property type="entry name" value="Toll_tir_struct_dom_sf"/>
</dbReference>
<dbReference type="Pfam" id="PF01582">
    <property type="entry name" value="TIR"/>
    <property type="match status" value="1"/>
</dbReference>
<dbReference type="PANTHER" id="PTHR32009:SF39">
    <property type="entry name" value="TIR DOMAIN-CONTAINING PROTEIN"/>
    <property type="match status" value="1"/>
</dbReference>
<evidence type="ECO:0000313" key="6">
    <source>
        <dbReference type="EMBL" id="KAK3170490.1"/>
    </source>
</evidence>
<dbReference type="GO" id="GO:0061809">
    <property type="term" value="F:NAD+ nucleosidase activity, cyclic ADP-ribose generating"/>
    <property type="evidence" value="ECO:0007669"/>
    <property type="project" value="UniProtKB-EC"/>
</dbReference>
<dbReference type="InterPro" id="IPR000157">
    <property type="entry name" value="TIR_dom"/>
</dbReference>
<dbReference type="PANTHER" id="PTHR32009">
    <property type="entry name" value="TMV RESISTANCE PROTEIN N-LIKE"/>
    <property type="match status" value="1"/>
</dbReference>
<comment type="catalytic activity">
    <reaction evidence="4">
        <text>NAD(+) + H2O = ADP-D-ribose + nicotinamide + H(+)</text>
        <dbReference type="Rhea" id="RHEA:16301"/>
        <dbReference type="ChEBI" id="CHEBI:15377"/>
        <dbReference type="ChEBI" id="CHEBI:15378"/>
        <dbReference type="ChEBI" id="CHEBI:17154"/>
        <dbReference type="ChEBI" id="CHEBI:57540"/>
        <dbReference type="ChEBI" id="CHEBI:57967"/>
        <dbReference type="EC" id="3.2.2.6"/>
    </reaction>
    <physiologicalReaction direction="left-to-right" evidence="4">
        <dbReference type="Rhea" id="RHEA:16302"/>
    </physiologicalReaction>
</comment>
<dbReference type="Gene3D" id="3.40.50.10140">
    <property type="entry name" value="Toll/interleukin-1 receptor homology (TIR) domain"/>
    <property type="match status" value="1"/>
</dbReference>
<keyword evidence="8" id="KW-1185">Reference proteome</keyword>
<dbReference type="Proteomes" id="UP001281410">
    <property type="component" value="Unassembled WGS sequence"/>
</dbReference>
<feature type="domain" description="TIR" evidence="5">
    <location>
        <begin position="14"/>
        <end position="166"/>
    </location>
</feature>
<evidence type="ECO:0000256" key="2">
    <source>
        <dbReference type="ARBA" id="ARBA00022801"/>
    </source>
</evidence>
<evidence type="ECO:0000256" key="4">
    <source>
        <dbReference type="ARBA" id="ARBA00047304"/>
    </source>
</evidence>
<keyword evidence="2" id="KW-0378">Hydrolase</keyword>
<sequence length="166" mass="19010">MASSSSSIYGSNPPEYDVFLSFRGEDTRKNFTCHLNDALIRSGIITFIDNREVEKGDEISSLLSNAIRSSSISIIIFSQNYASSSWCLNEILEILECYKTRRQIILPIFYHVSPSDIKKQNGSYGEAFAKHEERFKEMKEKVRKWRAALTQVATLSGWELKPDDEQ</sequence>
<dbReference type="SMART" id="SM00255">
    <property type="entry name" value="TIR"/>
    <property type="match status" value="1"/>
</dbReference>
<accession>A0AAE0AXR3</accession>
<proteinExistence type="predicted"/>
<evidence type="ECO:0000313" key="7">
    <source>
        <dbReference type="EMBL" id="KAK3225800.1"/>
    </source>
</evidence>
<evidence type="ECO:0000313" key="8">
    <source>
        <dbReference type="Proteomes" id="UP001281410"/>
    </source>
</evidence>
<protein>
    <recommendedName>
        <fullName evidence="1">ADP-ribosyl cyclase/cyclic ADP-ribose hydrolase</fullName>
        <ecNumber evidence="1">3.2.2.6</ecNumber>
    </recommendedName>
</protein>
<dbReference type="SUPFAM" id="SSF52200">
    <property type="entry name" value="Toll/Interleukin receptor TIR domain"/>
    <property type="match status" value="1"/>
</dbReference>
<reference evidence="7" key="1">
    <citation type="journal article" date="2023" name="Plant J.">
        <title>Genome sequences and population genomics provide insights into the demographic history, inbreeding, and mutation load of two 'living fossil' tree species of Dipteronia.</title>
        <authorList>
            <person name="Feng Y."/>
            <person name="Comes H.P."/>
            <person name="Chen J."/>
            <person name="Zhu S."/>
            <person name="Lu R."/>
            <person name="Zhang X."/>
            <person name="Li P."/>
            <person name="Qiu J."/>
            <person name="Olsen K.M."/>
            <person name="Qiu Y."/>
        </authorList>
    </citation>
    <scope>NUCLEOTIDE SEQUENCE</scope>
    <source>
        <strain evidence="7">NBL</strain>
    </source>
</reference>
<dbReference type="EMBL" id="JANJYJ010000002">
    <property type="protein sequence ID" value="KAK3225800.1"/>
    <property type="molecule type" value="Genomic_DNA"/>
</dbReference>
<comment type="caution">
    <text evidence="7">The sequence shown here is derived from an EMBL/GenBank/DDBJ whole genome shotgun (WGS) entry which is preliminary data.</text>
</comment>
<evidence type="ECO:0000259" key="5">
    <source>
        <dbReference type="PROSITE" id="PS50104"/>
    </source>
</evidence>
<gene>
    <name evidence="7" type="ORF">Dsin_005662</name>
    <name evidence="6" type="ORF">Dsin_032661</name>
</gene>
<dbReference type="FunFam" id="3.40.50.10140:FF:000007">
    <property type="entry name" value="Disease resistance protein (TIR-NBS-LRR class)"/>
    <property type="match status" value="1"/>
</dbReference>
<dbReference type="AlphaFoldDB" id="A0AAE0AXR3"/>
<dbReference type="EMBL" id="JANJYJ010000869">
    <property type="protein sequence ID" value="KAK3170490.1"/>
    <property type="molecule type" value="Genomic_DNA"/>
</dbReference>
<evidence type="ECO:0000256" key="3">
    <source>
        <dbReference type="ARBA" id="ARBA00023027"/>
    </source>
</evidence>
<dbReference type="EC" id="3.2.2.6" evidence="1"/>
<name>A0AAE0AXR3_9ROSI</name>
<keyword evidence="3" id="KW-0520">NAD</keyword>
<dbReference type="GO" id="GO:0007165">
    <property type="term" value="P:signal transduction"/>
    <property type="evidence" value="ECO:0007669"/>
    <property type="project" value="InterPro"/>
</dbReference>